<dbReference type="InterPro" id="IPR010920">
    <property type="entry name" value="LSM_dom_sf"/>
</dbReference>
<evidence type="ECO:0000313" key="3">
    <source>
        <dbReference type="Proteomes" id="UP000054560"/>
    </source>
</evidence>
<feature type="non-terminal residue" evidence="2">
    <location>
        <position position="1"/>
    </location>
</feature>
<dbReference type="InterPro" id="IPR001163">
    <property type="entry name" value="Sm_dom_euk/arc"/>
</dbReference>
<name>A0A0L0FGB2_9EUKA</name>
<dbReference type="Proteomes" id="UP000054560">
    <property type="component" value="Unassembled WGS sequence"/>
</dbReference>
<sequence length="79" mass="9058">KLVAFDKHYNMVMADCEERFTVPHFRIPKDKTAPVAFSLGHPYIGDPPWPAARGFVWRYRKTKQIMLRGSSIVSVAPLI</sequence>
<gene>
    <name evidence="2" type="ORF">SARC_11660</name>
</gene>
<dbReference type="Gene3D" id="2.30.30.100">
    <property type="match status" value="1"/>
</dbReference>
<reference evidence="2 3" key="1">
    <citation type="submission" date="2011-02" db="EMBL/GenBank/DDBJ databases">
        <title>The Genome Sequence of Sphaeroforma arctica JP610.</title>
        <authorList>
            <consortium name="The Broad Institute Genome Sequencing Platform"/>
            <person name="Russ C."/>
            <person name="Cuomo C."/>
            <person name="Young S.K."/>
            <person name="Zeng Q."/>
            <person name="Gargeya S."/>
            <person name="Alvarado L."/>
            <person name="Berlin A."/>
            <person name="Chapman S.B."/>
            <person name="Chen Z."/>
            <person name="Freedman E."/>
            <person name="Gellesch M."/>
            <person name="Goldberg J."/>
            <person name="Griggs A."/>
            <person name="Gujja S."/>
            <person name="Heilman E."/>
            <person name="Heiman D."/>
            <person name="Howarth C."/>
            <person name="Mehta T."/>
            <person name="Neiman D."/>
            <person name="Pearson M."/>
            <person name="Roberts A."/>
            <person name="Saif S."/>
            <person name="Shea T."/>
            <person name="Shenoy N."/>
            <person name="Sisk P."/>
            <person name="Stolte C."/>
            <person name="Sykes S."/>
            <person name="White J."/>
            <person name="Yandava C."/>
            <person name="Burger G."/>
            <person name="Gray M.W."/>
            <person name="Holland P.W.H."/>
            <person name="King N."/>
            <person name="Lang F.B.F."/>
            <person name="Roger A.J."/>
            <person name="Ruiz-Trillo I."/>
            <person name="Haas B."/>
            <person name="Nusbaum C."/>
            <person name="Birren B."/>
        </authorList>
    </citation>
    <scope>NUCLEOTIDE SEQUENCE [LARGE SCALE GENOMIC DNA]</scope>
    <source>
        <strain evidence="2 3">JP610</strain>
    </source>
</reference>
<organism evidence="2 3">
    <name type="scientific">Sphaeroforma arctica JP610</name>
    <dbReference type="NCBI Taxonomy" id="667725"/>
    <lineage>
        <taxon>Eukaryota</taxon>
        <taxon>Ichthyosporea</taxon>
        <taxon>Ichthyophonida</taxon>
        <taxon>Sphaeroforma</taxon>
    </lineage>
</organism>
<proteinExistence type="predicted"/>
<dbReference type="RefSeq" id="XP_014149724.1">
    <property type="nucleotide sequence ID" value="XM_014294249.1"/>
</dbReference>
<evidence type="ECO:0000313" key="2">
    <source>
        <dbReference type="EMBL" id="KNC75822.1"/>
    </source>
</evidence>
<dbReference type="GeneID" id="25912164"/>
<dbReference type="SUPFAM" id="SSF50182">
    <property type="entry name" value="Sm-like ribonucleoproteins"/>
    <property type="match status" value="1"/>
</dbReference>
<protein>
    <recommendedName>
        <fullName evidence="1">Sm domain-containing protein</fullName>
    </recommendedName>
</protein>
<feature type="domain" description="Sm" evidence="1">
    <location>
        <begin position="1"/>
        <end position="76"/>
    </location>
</feature>
<keyword evidence="3" id="KW-1185">Reference proteome</keyword>
<evidence type="ECO:0000259" key="1">
    <source>
        <dbReference type="Pfam" id="PF01423"/>
    </source>
</evidence>
<dbReference type="Pfam" id="PF01423">
    <property type="entry name" value="LSM"/>
    <property type="match status" value="1"/>
</dbReference>
<dbReference type="AlphaFoldDB" id="A0A0L0FGB2"/>
<dbReference type="EMBL" id="KQ243408">
    <property type="protein sequence ID" value="KNC75822.1"/>
    <property type="molecule type" value="Genomic_DNA"/>
</dbReference>
<accession>A0A0L0FGB2</accession>